<dbReference type="RefSeq" id="WP_208078629.1">
    <property type="nucleotide sequence ID" value="NZ_CP071869.1"/>
</dbReference>
<proteinExistence type="predicted"/>
<gene>
    <name evidence="1" type="ORF">J3359_00040</name>
</gene>
<dbReference type="KEGG" id="pcea:J3359_00040"/>
<accession>A0A975H782</accession>
<keyword evidence="2" id="KW-1185">Reference proteome</keyword>
<organism evidence="1 2">
    <name type="scientific">Polaribacter cellanae</name>
    <dbReference type="NCBI Taxonomy" id="2818493"/>
    <lineage>
        <taxon>Bacteria</taxon>
        <taxon>Pseudomonadati</taxon>
        <taxon>Bacteroidota</taxon>
        <taxon>Flavobacteriia</taxon>
        <taxon>Flavobacteriales</taxon>
        <taxon>Flavobacteriaceae</taxon>
    </lineage>
</organism>
<protein>
    <submittedName>
        <fullName evidence="1">Uncharacterized protein</fullName>
    </submittedName>
</protein>
<sequence>MSIFPKRTIPGKTVTIHWNFNTSHLKGVHLCPFVKIGVKDPKDNITMLFEDYVIAFPDQKESKEESSQKLKYLNKNIPLLVLADYLEGSCKREKLVEILTNIQAGRHYYFTYSIPHDAPLGKYSLISEVHNNGSVKYSKTRLDDHFWVEKISLVNVIDKGNERTAVVCNHSEEPTPVKIVKYSIDVNGHMETEIEVFEMNPKDSRLISVSEEKAFLLYNEERETLALTEEVPIYLIKNHEILSVSKKNGLDCLMGKNSDGAYWLSREAKNLWDKSDGLLNKNTLSEKEKDVLKEMEKQGLIKKLTYNG</sequence>
<dbReference type="Proteomes" id="UP000663920">
    <property type="component" value="Chromosome"/>
</dbReference>
<reference evidence="1 2" key="1">
    <citation type="submission" date="2021-03" db="EMBL/GenBank/DDBJ databases">
        <title>Complete genome of Polaribacter_sp.SM13.</title>
        <authorList>
            <person name="Jeong S.W."/>
            <person name="Bae J.W."/>
        </authorList>
    </citation>
    <scope>NUCLEOTIDE SEQUENCE [LARGE SCALE GENOMIC DNA]</scope>
    <source>
        <strain evidence="1 2">SM13</strain>
    </source>
</reference>
<evidence type="ECO:0000313" key="2">
    <source>
        <dbReference type="Proteomes" id="UP000663920"/>
    </source>
</evidence>
<name>A0A975H782_9FLAO</name>
<dbReference type="EMBL" id="CP071869">
    <property type="protein sequence ID" value="QTE22709.1"/>
    <property type="molecule type" value="Genomic_DNA"/>
</dbReference>
<dbReference type="AlphaFoldDB" id="A0A975H782"/>
<evidence type="ECO:0000313" key="1">
    <source>
        <dbReference type="EMBL" id="QTE22709.1"/>
    </source>
</evidence>